<dbReference type="Gene3D" id="3.30.70.20">
    <property type="match status" value="1"/>
</dbReference>
<organism evidence="6 7">
    <name type="scientific">Candidatus Colimorpha enterica</name>
    <dbReference type="NCBI Taxonomy" id="3083063"/>
    <lineage>
        <taxon>Bacteria</taxon>
        <taxon>Pseudomonadati</taxon>
        <taxon>Bacteroidota</taxon>
        <taxon>Bacteroidia</taxon>
        <taxon>Bacteroidales</taxon>
        <taxon>Candidatus Colimorpha</taxon>
    </lineage>
</organism>
<dbReference type="GO" id="GO:0051539">
    <property type="term" value="F:4 iron, 4 sulfur cluster binding"/>
    <property type="evidence" value="ECO:0007669"/>
    <property type="project" value="UniProtKB-KW"/>
</dbReference>
<dbReference type="PANTHER" id="PTHR43034">
    <property type="entry name" value="ION-TRANSLOCATING OXIDOREDUCTASE COMPLEX SUBUNIT C"/>
    <property type="match status" value="1"/>
</dbReference>
<keyword evidence="2" id="KW-0479">Metal-binding</keyword>
<dbReference type="Proteomes" id="UP001139365">
    <property type="component" value="Unassembled WGS sequence"/>
</dbReference>
<dbReference type="Pfam" id="PF01512">
    <property type="entry name" value="Complex1_51K"/>
    <property type="match status" value="1"/>
</dbReference>
<dbReference type="InterPro" id="IPR037225">
    <property type="entry name" value="Nuo51_FMN-bd_sf"/>
</dbReference>
<dbReference type="InterPro" id="IPR017896">
    <property type="entry name" value="4Fe4S_Fe-S-bd"/>
</dbReference>
<dbReference type="PROSITE" id="PS51379">
    <property type="entry name" value="4FE4S_FER_2"/>
    <property type="match status" value="2"/>
</dbReference>
<dbReference type="Pfam" id="PF12838">
    <property type="entry name" value="Fer4_7"/>
    <property type="match status" value="1"/>
</dbReference>
<accession>A0AAE3K2B6</accession>
<reference evidence="6 7" key="1">
    <citation type="submission" date="2022-03" db="EMBL/GenBank/DDBJ databases">
        <title>Metagenome-assembled genomes from swine fecal metagenomes.</title>
        <authorList>
            <person name="Holman D.B."/>
            <person name="Kommadath A."/>
        </authorList>
    </citation>
    <scope>NUCLEOTIDE SEQUENCE [LARGE SCALE GENOMIC DNA]</scope>
    <source>
        <strain evidence="6">SUG147</strain>
    </source>
</reference>
<keyword evidence="4" id="KW-0411">Iron-sulfur</keyword>
<evidence type="ECO:0000259" key="5">
    <source>
        <dbReference type="PROSITE" id="PS51379"/>
    </source>
</evidence>
<protein>
    <recommendedName>
        <fullName evidence="5">4Fe-4S ferredoxin-type domain-containing protein</fullName>
    </recommendedName>
</protein>
<evidence type="ECO:0000313" key="6">
    <source>
        <dbReference type="EMBL" id="MCI5756524.1"/>
    </source>
</evidence>
<evidence type="ECO:0000256" key="4">
    <source>
        <dbReference type="ARBA" id="ARBA00023014"/>
    </source>
</evidence>
<keyword evidence="1" id="KW-0004">4Fe-4S</keyword>
<proteinExistence type="predicted"/>
<dbReference type="InterPro" id="IPR010208">
    <property type="entry name" value="Ion_transpt_RnfC/RsxC"/>
</dbReference>
<name>A0AAE3K2B6_9BACT</name>
<evidence type="ECO:0000256" key="3">
    <source>
        <dbReference type="ARBA" id="ARBA00023004"/>
    </source>
</evidence>
<sequence>MSNTFTGGVFPDYSELKRKTPVTPADPESVTLRIPDGYSTRVRGGETVFIGTVLADGDGAALLSGISGTVSLSGGFVTVKNDYLGRLSPALHPAEKRISEMSGDELRDALHVMGVPTPSVPSKKPTECIIADCCEPDTGTVSAAATVFDRAEAVAGGLRIFMKLTGTAKGYLAVPRHMHACADELSGHADGRLVKIKTVSDKYPQHEPHMLVSALFNLEINPLTDTGKAGYPVIPAEICAAAFDALAKGIPYTSSYITVSGIGKTSGVYSVPFGTEIKRLPALCGSADGGIVFTGGEMTAKEVSDGEYTSPGVFAVSVAAEKAPEKPEAHECTDCGRCAAVCPVRLLPSLIYGCRDTGKAAKLGAEYCISCGCCDRVCPAGIELRAAISEMKKEMKKEVTA</sequence>
<evidence type="ECO:0000256" key="1">
    <source>
        <dbReference type="ARBA" id="ARBA00022485"/>
    </source>
</evidence>
<dbReference type="EMBL" id="JALEMU010000161">
    <property type="protein sequence ID" value="MCI5756524.1"/>
    <property type="molecule type" value="Genomic_DNA"/>
</dbReference>
<comment type="caution">
    <text evidence="6">The sequence shown here is derived from an EMBL/GenBank/DDBJ whole genome shotgun (WGS) entry which is preliminary data.</text>
</comment>
<gene>
    <name evidence="6" type="ORF">MR241_09565</name>
</gene>
<dbReference type="AlphaFoldDB" id="A0AAE3K2B6"/>
<dbReference type="GO" id="GO:0046872">
    <property type="term" value="F:metal ion binding"/>
    <property type="evidence" value="ECO:0007669"/>
    <property type="project" value="UniProtKB-KW"/>
</dbReference>
<dbReference type="SUPFAM" id="SSF46548">
    <property type="entry name" value="alpha-helical ferredoxin"/>
    <property type="match status" value="1"/>
</dbReference>
<evidence type="ECO:0000256" key="2">
    <source>
        <dbReference type="ARBA" id="ARBA00022723"/>
    </source>
</evidence>
<dbReference type="PANTHER" id="PTHR43034:SF2">
    <property type="entry name" value="ION-TRANSLOCATING OXIDOREDUCTASE COMPLEX SUBUNIT C"/>
    <property type="match status" value="1"/>
</dbReference>
<dbReference type="GO" id="GO:0016020">
    <property type="term" value="C:membrane"/>
    <property type="evidence" value="ECO:0007669"/>
    <property type="project" value="InterPro"/>
</dbReference>
<keyword evidence="3" id="KW-0408">Iron</keyword>
<dbReference type="GO" id="GO:0009055">
    <property type="term" value="F:electron transfer activity"/>
    <property type="evidence" value="ECO:0007669"/>
    <property type="project" value="InterPro"/>
</dbReference>
<dbReference type="InterPro" id="IPR011538">
    <property type="entry name" value="Nuo51_FMN-bd"/>
</dbReference>
<feature type="domain" description="4Fe-4S ferredoxin-type" evidence="5">
    <location>
        <begin position="359"/>
        <end position="387"/>
    </location>
</feature>
<dbReference type="SUPFAM" id="SSF142019">
    <property type="entry name" value="Nqo1 FMN-binding domain-like"/>
    <property type="match status" value="1"/>
</dbReference>
<dbReference type="PROSITE" id="PS00198">
    <property type="entry name" value="4FE4S_FER_1"/>
    <property type="match status" value="2"/>
</dbReference>
<dbReference type="InterPro" id="IPR017900">
    <property type="entry name" value="4Fe4S_Fe_S_CS"/>
</dbReference>
<evidence type="ECO:0000313" key="7">
    <source>
        <dbReference type="Proteomes" id="UP001139365"/>
    </source>
</evidence>
<feature type="domain" description="4Fe-4S ferredoxin-type" evidence="5">
    <location>
        <begin position="322"/>
        <end position="353"/>
    </location>
</feature>